<dbReference type="PANTHER" id="PTHR35361:SF2">
    <property type="match status" value="1"/>
</dbReference>
<evidence type="ECO:0000313" key="2">
    <source>
        <dbReference type="EMBL" id="KAG2540045.1"/>
    </source>
</evidence>
<comment type="caution">
    <text evidence="2">The sequence shown here is derived from an EMBL/GenBank/DDBJ whole genome shotgun (WGS) entry which is preliminary data.</text>
</comment>
<gene>
    <name evidence="2" type="ORF">PVAP13_9NG526500</name>
</gene>
<proteinExistence type="predicted"/>
<feature type="compositionally biased region" description="Basic and acidic residues" evidence="1">
    <location>
        <begin position="57"/>
        <end position="77"/>
    </location>
</feature>
<dbReference type="EMBL" id="CM029054">
    <property type="protein sequence ID" value="KAG2540045.1"/>
    <property type="molecule type" value="Genomic_DNA"/>
</dbReference>
<dbReference type="PANTHER" id="PTHR35361">
    <property type="entry name" value="OS08G0443700 PROTEIN"/>
    <property type="match status" value="1"/>
</dbReference>
<keyword evidence="3" id="KW-1185">Reference proteome</keyword>
<name>A0A8T0MSN8_PANVG</name>
<dbReference type="InterPro" id="IPR028322">
    <property type="entry name" value="PNRC-like_rgn"/>
</dbReference>
<dbReference type="AlphaFoldDB" id="A0A8T0MSN8"/>
<feature type="region of interest" description="Disordered" evidence="1">
    <location>
        <begin position="117"/>
        <end position="136"/>
    </location>
</feature>
<reference evidence="2" key="1">
    <citation type="submission" date="2020-05" db="EMBL/GenBank/DDBJ databases">
        <title>WGS assembly of Panicum virgatum.</title>
        <authorList>
            <person name="Lovell J.T."/>
            <person name="Jenkins J."/>
            <person name="Shu S."/>
            <person name="Juenger T.E."/>
            <person name="Schmutz J."/>
        </authorList>
    </citation>
    <scope>NUCLEOTIDE SEQUENCE</scope>
    <source>
        <strain evidence="2">AP13</strain>
    </source>
</reference>
<dbReference type="Proteomes" id="UP000823388">
    <property type="component" value="Chromosome 9N"/>
</dbReference>
<feature type="compositionally biased region" description="Basic and acidic residues" evidence="1">
    <location>
        <begin position="89"/>
        <end position="103"/>
    </location>
</feature>
<organism evidence="2 3">
    <name type="scientific">Panicum virgatum</name>
    <name type="common">Blackwell switchgrass</name>
    <dbReference type="NCBI Taxonomy" id="38727"/>
    <lineage>
        <taxon>Eukaryota</taxon>
        <taxon>Viridiplantae</taxon>
        <taxon>Streptophyta</taxon>
        <taxon>Embryophyta</taxon>
        <taxon>Tracheophyta</taxon>
        <taxon>Spermatophyta</taxon>
        <taxon>Magnoliopsida</taxon>
        <taxon>Liliopsida</taxon>
        <taxon>Poales</taxon>
        <taxon>Poaceae</taxon>
        <taxon>PACMAD clade</taxon>
        <taxon>Panicoideae</taxon>
        <taxon>Panicodae</taxon>
        <taxon>Paniceae</taxon>
        <taxon>Panicinae</taxon>
        <taxon>Panicum</taxon>
        <taxon>Panicum sect. Hiantes</taxon>
    </lineage>
</organism>
<sequence>MATVCTVTPAATLSRVGCAWSNKKPGRASTSESWTKDKLVARTSSSLPGRGSLSDNWIRDKTESKETDTEHVERLLSREIVSQIGGNAEKNEINDERAGRSPSREINQAGVKRVLSRASSVEIERSDKKAKPEEDVEPVAVVVAVEEYYAGPAFIKAPHPSELPLPLFVKSPDPSELPIPKFLKTPKADIKN</sequence>
<feature type="compositionally biased region" description="Basic and acidic residues" evidence="1">
    <location>
        <begin position="122"/>
        <end position="133"/>
    </location>
</feature>
<evidence type="ECO:0000313" key="3">
    <source>
        <dbReference type="Proteomes" id="UP000823388"/>
    </source>
</evidence>
<feature type="region of interest" description="Disordered" evidence="1">
    <location>
        <begin position="20"/>
        <end position="112"/>
    </location>
</feature>
<protein>
    <submittedName>
        <fullName evidence="2">Uncharacterized protein</fullName>
    </submittedName>
</protein>
<dbReference type="OrthoDB" id="681725at2759"/>
<evidence type="ECO:0000256" key="1">
    <source>
        <dbReference type="SAM" id="MobiDB-lite"/>
    </source>
</evidence>
<dbReference type="Pfam" id="PF15365">
    <property type="entry name" value="PNRC"/>
    <property type="match status" value="1"/>
</dbReference>
<dbReference type="GO" id="GO:0016071">
    <property type="term" value="P:mRNA metabolic process"/>
    <property type="evidence" value="ECO:0007669"/>
    <property type="project" value="UniProtKB-ARBA"/>
</dbReference>
<accession>A0A8T0MSN8</accession>